<feature type="region of interest" description="Disordered" evidence="1">
    <location>
        <begin position="1"/>
        <end position="53"/>
    </location>
</feature>
<sequence length="133" mass="15797">MFSRRRRARRRMLNDREKMRSEEQEDTSETVAPGATSTRRPNSVSKRQEQKNTSIRRKLSVVKFVVYIIVFGYMYYKKHYMEEKSITQDDSVKVQNSHVDRTANENNNLDQGIATDKNYDITDTEYNAKFDEL</sequence>
<evidence type="ECO:0000313" key="3">
    <source>
        <dbReference type="EMBL" id="CAD8881492.1"/>
    </source>
</evidence>
<keyword evidence="2" id="KW-0472">Membrane</keyword>
<dbReference type="EMBL" id="HBFR01012029">
    <property type="protein sequence ID" value="CAD8881492.1"/>
    <property type="molecule type" value="Transcribed_RNA"/>
</dbReference>
<feature type="compositionally biased region" description="Basic and acidic residues" evidence="1">
    <location>
        <begin position="12"/>
        <end position="22"/>
    </location>
</feature>
<proteinExistence type="predicted"/>
<dbReference type="AlphaFoldDB" id="A0A6U5EZ35"/>
<dbReference type="EMBL" id="HBFR01012030">
    <property type="protein sequence ID" value="CAD8881493.1"/>
    <property type="molecule type" value="Transcribed_RNA"/>
</dbReference>
<evidence type="ECO:0000256" key="2">
    <source>
        <dbReference type="SAM" id="Phobius"/>
    </source>
</evidence>
<name>A0A6U5EZ35_9STRA</name>
<evidence type="ECO:0000313" key="4">
    <source>
        <dbReference type="EMBL" id="CAD8881493.1"/>
    </source>
</evidence>
<feature type="compositionally biased region" description="Polar residues" evidence="1">
    <location>
        <begin position="35"/>
        <end position="45"/>
    </location>
</feature>
<keyword evidence="2" id="KW-0812">Transmembrane</keyword>
<feature type="compositionally biased region" description="Basic residues" evidence="1">
    <location>
        <begin position="1"/>
        <end position="11"/>
    </location>
</feature>
<feature type="transmembrane region" description="Helical" evidence="2">
    <location>
        <begin position="59"/>
        <end position="76"/>
    </location>
</feature>
<accession>A0A6U5EZ35</accession>
<reference evidence="4" key="1">
    <citation type="submission" date="2021-01" db="EMBL/GenBank/DDBJ databases">
        <authorList>
            <person name="Corre E."/>
            <person name="Pelletier E."/>
            <person name="Niang G."/>
            <person name="Scheremetjew M."/>
            <person name="Finn R."/>
            <person name="Kale V."/>
            <person name="Holt S."/>
            <person name="Cochrane G."/>
            <person name="Meng A."/>
            <person name="Brown T."/>
            <person name="Cohen L."/>
        </authorList>
    </citation>
    <scope>NUCLEOTIDE SEQUENCE</scope>
    <source>
        <strain evidence="4">308</strain>
    </source>
</reference>
<gene>
    <name evidence="3" type="ORF">CHYS00102_LOCUS8679</name>
    <name evidence="4" type="ORF">CHYS00102_LOCUS8680</name>
</gene>
<protein>
    <submittedName>
        <fullName evidence="4">Uncharacterized protein</fullName>
    </submittedName>
</protein>
<evidence type="ECO:0000256" key="1">
    <source>
        <dbReference type="SAM" id="MobiDB-lite"/>
    </source>
</evidence>
<organism evidence="4">
    <name type="scientific">Corethron hystrix</name>
    <dbReference type="NCBI Taxonomy" id="216773"/>
    <lineage>
        <taxon>Eukaryota</taxon>
        <taxon>Sar</taxon>
        <taxon>Stramenopiles</taxon>
        <taxon>Ochrophyta</taxon>
        <taxon>Bacillariophyta</taxon>
        <taxon>Coscinodiscophyceae</taxon>
        <taxon>Corethrophycidae</taxon>
        <taxon>Corethrales</taxon>
        <taxon>Corethraceae</taxon>
        <taxon>Corethron</taxon>
    </lineage>
</organism>
<keyword evidence="2" id="KW-1133">Transmembrane helix</keyword>